<comment type="caution">
    <text evidence="2">The sequence shown here is derived from an EMBL/GenBank/DDBJ whole genome shotgun (WGS) entry which is preliminary data.</text>
</comment>
<organism evidence="2 3">
    <name type="scientific">Pocillopora meandrina</name>
    <dbReference type="NCBI Taxonomy" id="46732"/>
    <lineage>
        <taxon>Eukaryota</taxon>
        <taxon>Metazoa</taxon>
        <taxon>Cnidaria</taxon>
        <taxon>Anthozoa</taxon>
        <taxon>Hexacorallia</taxon>
        <taxon>Scleractinia</taxon>
        <taxon>Astrocoeniina</taxon>
        <taxon>Pocilloporidae</taxon>
        <taxon>Pocillopora</taxon>
    </lineage>
</organism>
<sequence length="460" mass="48408">MTATKKVSPTATVEPTSTTHDTTNSSSTDVKITSPSATTSSSMSTIRNDDTASKDGTSTTGTPMTATKKASATATVEPTLTTHDTTKSSSASVKTTSPSVTTSPSMSTISNDVATTSAKAVVNNTASKDGTSTTGSPMTATKNASATATVEPTSTTHDTTKSSSAHVKITSPSVTTSSSMSTIRNASFSIGTKYSSPDCASCRIGGTITVTMSCSIKMPPNDDKECDKDEFNKISCGYVTMVDKMYSCAEVKKNFPYYENKHLKPVKQCDDVCPASGSVLSANLVFIFSSGLAMTSPHRLKFVLLLICCMQHALASNSTSTPSANVSTISNEYSVYSLGSYIFSASFSIGTEYSSPDCTSCSNGGTITVTMSCSIKMPPNDDKECDKDEFNKTSCGYVTMVDKMYSCADVKKNFPYYENKHLKPVKQCDDVCPASGSVLSAHLVFIFSSGIAVSLLSQTQ</sequence>
<dbReference type="Proteomes" id="UP001159428">
    <property type="component" value="Unassembled WGS sequence"/>
</dbReference>
<accession>A0AAU9X3W9</accession>
<feature type="compositionally biased region" description="Low complexity" evidence="1">
    <location>
        <begin position="153"/>
        <end position="168"/>
    </location>
</feature>
<evidence type="ECO:0000313" key="2">
    <source>
        <dbReference type="EMBL" id="CAH3134422.1"/>
    </source>
</evidence>
<feature type="compositionally biased region" description="Low complexity" evidence="1">
    <location>
        <begin position="87"/>
        <end position="110"/>
    </location>
</feature>
<dbReference type="EMBL" id="CALNXJ010000028">
    <property type="protein sequence ID" value="CAH3134422.1"/>
    <property type="molecule type" value="Genomic_DNA"/>
</dbReference>
<evidence type="ECO:0000256" key="1">
    <source>
        <dbReference type="SAM" id="MobiDB-lite"/>
    </source>
</evidence>
<feature type="region of interest" description="Disordered" evidence="1">
    <location>
        <begin position="126"/>
        <end position="168"/>
    </location>
</feature>
<feature type="compositionally biased region" description="Low complexity" evidence="1">
    <location>
        <begin position="16"/>
        <end position="45"/>
    </location>
</feature>
<evidence type="ECO:0000313" key="3">
    <source>
        <dbReference type="Proteomes" id="UP001159428"/>
    </source>
</evidence>
<dbReference type="AlphaFoldDB" id="A0AAU9X3W9"/>
<protein>
    <submittedName>
        <fullName evidence="2">Uncharacterized protein</fullName>
    </submittedName>
</protein>
<reference evidence="2 3" key="1">
    <citation type="submission" date="2022-05" db="EMBL/GenBank/DDBJ databases">
        <authorList>
            <consortium name="Genoscope - CEA"/>
            <person name="William W."/>
        </authorList>
    </citation>
    <scope>NUCLEOTIDE SEQUENCE [LARGE SCALE GENOMIC DNA]</scope>
</reference>
<feature type="region of interest" description="Disordered" evidence="1">
    <location>
        <begin position="1"/>
        <end position="111"/>
    </location>
</feature>
<gene>
    <name evidence="2" type="ORF">PMEA_00015460</name>
</gene>
<feature type="compositionally biased region" description="Low complexity" evidence="1">
    <location>
        <begin position="57"/>
        <end position="75"/>
    </location>
</feature>
<proteinExistence type="predicted"/>
<feature type="compositionally biased region" description="Polar residues" evidence="1">
    <location>
        <begin position="126"/>
        <end position="152"/>
    </location>
</feature>
<feature type="compositionally biased region" description="Polar residues" evidence="1">
    <location>
        <begin position="1"/>
        <end position="15"/>
    </location>
</feature>
<name>A0AAU9X3W9_9CNID</name>
<keyword evidence="3" id="KW-1185">Reference proteome</keyword>